<evidence type="ECO:0000313" key="5">
    <source>
        <dbReference type="EMBL" id="MFC5713302.1"/>
    </source>
</evidence>
<dbReference type="SUPFAM" id="SSF63999">
    <property type="entry name" value="Thiamin pyrophosphokinase, catalytic domain"/>
    <property type="match status" value="1"/>
</dbReference>
<keyword evidence="2" id="KW-0547">Nucleotide-binding</keyword>
<comment type="caution">
    <text evidence="5">The sequence shown here is derived from an EMBL/GenBank/DDBJ whole genome shotgun (WGS) entry which is preliminary data.</text>
</comment>
<dbReference type="NCBIfam" id="NF040608">
    <property type="entry name" value="division_SteA"/>
    <property type="match status" value="1"/>
</dbReference>
<accession>A0ABW0YRF3</accession>
<evidence type="ECO:0000256" key="2">
    <source>
        <dbReference type="ARBA" id="ARBA00022741"/>
    </source>
</evidence>
<keyword evidence="3" id="KW-0418">Kinase</keyword>
<protein>
    <submittedName>
        <fullName evidence="5">Cytokinetic ring protein SteA</fullName>
    </submittedName>
</protein>
<sequence>MIHPKIEGMARYHAKTKHLIPQLKPGDIAFLSHQDIDPLAAESLAERKIQAVVNVEPSMSGKFQHDGVRVLLNRNIPVFDIEWKRKAVENFFPIKIENNQCLTFGDGQWNFGGEARYYDEDRLAHLKRKALCRHENEFRRFAKNSLYHADKDLSPMLDSLFDWKSQGEIRGKEVLLVIRGTDYEKDLQAIKRWVKKKKLYKIAVDGAADGMFKHSLRPDLLIGDMDSVSEQACRKVSRILVHCRVNGESPGKKRLDEMKVAYESLPFIGMSEDAAIAWACKEEAARLYIVGGHRGMEEYLCKGRKGMGSSLLLRMWAGCQVTDLKGIHYLKESPLPAFNIEKIVNHIRPLVHRAKRRIKWKADGDMLQEEKGG</sequence>
<keyword evidence="4" id="KW-0067">ATP-binding</keyword>
<evidence type="ECO:0000256" key="4">
    <source>
        <dbReference type="ARBA" id="ARBA00022840"/>
    </source>
</evidence>
<organism evidence="5 6">
    <name type="scientific">Thalassorhabdus alkalitolerans</name>
    <dbReference type="NCBI Taxonomy" id="2282697"/>
    <lineage>
        <taxon>Bacteria</taxon>
        <taxon>Bacillati</taxon>
        <taxon>Bacillota</taxon>
        <taxon>Bacilli</taxon>
        <taxon>Bacillales</taxon>
        <taxon>Bacillaceae</taxon>
        <taxon>Thalassorhabdus</taxon>
    </lineage>
</organism>
<evidence type="ECO:0000256" key="3">
    <source>
        <dbReference type="ARBA" id="ARBA00022777"/>
    </source>
</evidence>
<proteinExistence type="predicted"/>
<keyword evidence="1" id="KW-0808">Transferase</keyword>
<dbReference type="InterPro" id="IPR036759">
    <property type="entry name" value="TPK_catalytic_sf"/>
</dbReference>
<dbReference type="EMBL" id="JBHSOZ010000005">
    <property type="protein sequence ID" value="MFC5713302.1"/>
    <property type="molecule type" value="Genomic_DNA"/>
</dbReference>
<evidence type="ECO:0000313" key="6">
    <source>
        <dbReference type="Proteomes" id="UP001596142"/>
    </source>
</evidence>
<gene>
    <name evidence="5" type="primary">steA</name>
    <name evidence="5" type="ORF">ACFPU1_10940</name>
</gene>
<dbReference type="Proteomes" id="UP001596142">
    <property type="component" value="Unassembled WGS sequence"/>
</dbReference>
<name>A0ABW0YRF3_9BACI</name>
<dbReference type="RefSeq" id="WP_385940978.1">
    <property type="nucleotide sequence ID" value="NZ_JBHSOZ010000005.1"/>
</dbReference>
<dbReference type="InterPro" id="IPR047795">
    <property type="entry name" value="Put_SteA-like"/>
</dbReference>
<keyword evidence="6" id="KW-1185">Reference proteome</keyword>
<dbReference type="Gene3D" id="3.40.50.10240">
    <property type="entry name" value="Thiamin pyrophosphokinase, catalytic domain"/>
    <property type="match status" value="1"/>
</dbReference>
<evidence type="ECO:0000256" key="1">
    <source>
        <dbReference type="ARBA" id="ARBA00022679"/>
    </source>
</evidence>
<reference evidence="6" key="1">
    <citation type="journal article" date="2019" name="Int. J. Syst. Evol. Microbiol.">
        <title>The Global Catalogue of Microorganisms (GCM) 10K type strain sequencing project: providing services to taxonomists for standard genome sequencing and annotation.</title>
        <authorList>
            <consortium name="The Broad Institute Genomics Platform"/>
            <consortium name="The Broad Institute Genome Sequencing Center for Infectious Disease"/>
            <person name="Wu L."/>
            <person name="Ma J."/>
        </authorList>
    </citation>
    <scope>NUCLEOTIDE SEQUENCE [LARGE SCALE GENOMIC DNA]</scope>
    <source>
        <strain evidence="6">CECT 7184</strain>
    </source>
</reference>